<protein>
    <recommendedName>
        <fullName evidence="1">DUF3631 domain-containing protein</fullName>
    </recommendedName>
</protein>
<organism evidence="2 3">
    <name type="scientific">Cryptosporangium aurantiacum</name>
    <dbReference type="NCBI Taxonomy" id="134849"/>
    <lineage>
        <taxon>Bacteria</taxon>
        <taxon>Bacillati</taxon>
        <taxon>Actinomycetota</taxon>
        <taxon>Actinomycetes</taxon>
        <taxon>Cryptosporangiales</taxon>
        <taxon>Cryptosporangiaceae</taxon>
        <taxon>Cryptosporangium</taxon>
    </lineage>
</organism>
<proteinExistence type="predicted"/>
<keyword evidence="3" id="KW-1185">Reference proteome</keyword>
<dbReference type="InterPro" id="IPR022081">
    <property type="entry name" value="DUF3631"/>
</dbReference>
<reference evidence="2 3" key="1">
    <citation type="submission" date="2016-11" db="EMBL/GenBank/DDBJ databases">
        <authorList>
            <person name="Jaros S."/>
            <person name="Januszkiewicz K."/>
            <person name="Wedrychowicz H."/>
        </authorList>
    </citation>
    <scope>NUCLEOTIDE SEQUENCE [LARGE SCALE GENOMIC DNA]</scope>
    <source>
        <strain evidence="2 3">DSM 46144</strain>
    </source>
</reference>
<dbReference type="STRING" id="134849.SAMN05443668_115126"/>
<dbReference type="AlphaFoldDB" id="A0A1M7RJF7"/>
<evidence type="ECO:0000313" key="2">
    <source>
        <dbReference type="EMBL" id="SHN46437.1"/>
    </source>
</evidence>
<dbReference type="OrthoDB" id="3261135at2"/>
<accession>A0A1M7RJF7</accession>
<evidence type="ECO:0000259" key="1">
    <source>
        <dbReference type="Pfam" id="PF12307"/>
    </source>
</evidence>
<feature type="domain" description="DUF3631" evidence="1">
    <location>
        <begin position="185"/>
        <end position="375"/>
    </location>
</feature>
<evidence type="ECO:0000313" key="3">
    <source>
        <dbReference type="Proteomes" id="UP000184440"/>
    </source>
</evidence>
<gene>
    <name evidence="2" type="ORF">SAMN05443668_115126</name>
</gene>
<dbReference type="Pfam" id="PF12307">
    <property type="entry name" value="DUF3631"/>
    <property type="match status" value="1"/>
</dbReference>
<dbReference type="RefSeq" id="WP_073263406.1">
    <property type="nucleotide sequence ID" value="NZ_FRCS01000015.1"/>
</dbReference>
<dbReference type="Proteomes" id="UP000184440">
    <property type="component" value="Unassembled WGS sequence"/>
</dbReference>
<sequence length="450" mass="48704">MTTDPVPQMRDGEPAEGAAVLDQVAAFIARFVAFPSPHALTAVTLWAAHTHAIDAFYVTPRLVLDSAEPQSGKTRVLELLALLCRDPEMTISATVPAIFRMLVEKPYSLLFDEVDAIFNPRNGGNYEDLRALLNAGYKRGAAIARCVGDASKMQVQRFKVFAPVALAGLAGNMPDTITTRAITVHMRKRRHDQEVESFYTRDAEPEAAPIRQALARWIGERTDALAAARPTMPAGVVDRHAEIWEALLAVADAAGGPWPGRARDACAYFVLTTRPGELSFGVRLLTDLDALFAERLTDRLSTTEILKHLLALDDAPWPDLGKGKALDARRLSRELSRYDIKPVPFRHPVTDEVLKGYVTYPTDVQSGLNDAWSRYLRRPDPNSSVTAVTAVTTQVSDVTANQPVTATAVTTTPNAEGVTDVAVTAPPSVTPLTSNVTDVTAVTAKCGDAA</sequence>
<name>A0A1M7RJF7_9ACTN</name>
<dbReference type="EMBL" id="FRCS01000015">
    <property type="protein sequence ID" value="SHN46437.1"/>
    <property type="molecule type" value="Genomic_DNA"/>
</dbReference>